<protein>
    <submittedName>
        <fullName evidence="1">Uncharacterized protein</fullName>
    </submittedName>
</protein>
<dbReference type="InterPro" id="IPR036259">
    <property type="entry name" value="MFS_trans_sf"/>
</dbReference>
<dbReference type="Proteomes" id="UP000249123">
    <property type="component" value="Unassembled WGS sequence"/>
</dbReference>
<evidence type="ECO:0000313" key="2">
    <source>
        <dbReference type="Proteomes" id="UP000249123"/>
    </source>
</evidence>
<dbReference type="OrthoDB" id="7510023at2"/>
<dbReference type="Pfam" id="PF11003">
    <property type="entry name" value="DUF2842"/>
    <property type="match status" value="1"/>
</dbReference>
<evidence type="ECO:0000313" key="1">
    <source>
        <dbReference type="EMBL" id="RAN30677.1"/>
    </source>
</evidence>
<organism evidence="1 2">
    <name type="scientific">Hyphomonas pacifica</name>
    <dbReference type="NCBI Taxonomy" id="1280941"/>
    <lineage>
        <taxon>Bacteria</taxon>
        <taxon>Pseudomonadati</taxon>
        <taxon>Pseudomonadota</taxon>
        <taxon>Alphaproteobacteria</taxon>
        <taxon>Hyphomonadales</taxon>
        <taxon>Hyphomonadaceae</taxon>
        <taxon>Hyphomonas</taxon>
    </lineage>
</organism>
<gene>
    <name evidence="1" type="ORF">HY3_05885</name>
</gene>
<dbReference type="SUPFAM" id="SSF103473">
    <property type="entry name" value="MFS general substrate transporter"/>
    <property type="match status" value="1"/>
</dbReference>
<keyword evidence="2" id="KW-1185">Reference proteome</keyword>
<accession>A0A062U0E7</accession>
<comment type="caution">
    <text evidence="1">The sequence shown here is derived from an EMBL/GenBank/DDBJ whole genome shotgun (WGS) entry which is preliminary data.</text>
</comment>
<dbReference type="AlphaFoldDB" id="A0A062U0E7"/>
<dbReference type="InterPro" id="IPR021265">
    <property type="entry name" value="DUF2842"/>
</dbReference>
<reference evidence="1 2" key="1">
    <citation type="submission" date="2013-04" db="EMBL/GenBank/DDBJ databases">
        <title>Hyphomonas sp. T24B3 Genome Sequencing.</title>
        <authorList>
            <person name="Lai Q."/>
            <person name="Shao Z."/>
        </authorList>
    </citation>
    <scope>NUCLEOTIDE SEQUENCE [LARGE SCALE GENOMIC DNA]</scope>
    <source>
        <strain evidence="1 2">T24B3</strain>
    </source>
</reference>
<proteinExistence type="predicted"/>
<dbReference type="RefSeq" id="WP_034825268.1">
    <property type="nucleotide sequence ID" value="NZ_AWFA01000011.1"/>
</dbReference>
<name>A0A062U0E7_9PROT</name>
<accession>A0A328K3W2</accession>
<sequence>MSYENRKIVATLTLLAFMMCWIIMIGTVGPMVSGWPKWAIVLFYVVGGIGWILPFKPIFAWMNRNAPKGED</sequence>
<dbReference type="eggNOG" id="ENOG5031BK6">
    <property type="taxonomic scope" value="Bacteria"/>
</dbReference>
<dbReference type="EMBL" id="AWFB01000078">
    <property type="protein sequence ID" value="RAN30677.1"/>
    <property type="molecule type" value="Genomic_DNA"/>
</dbReference>